<accession>A0A1W1HFI0</accession>
<evidence type="ECO:0000313" key="1">
    <source>
        <dbReference type="EMBL" id="SLM31135.1"/>
    </source>
</evidence>
<dbReference type="RefSeq" id="WP_080809991.1">
    <property type="nucleotide sequence ID" value="NZ_LT828577.1"/>
</dbReference>
<organism evidence="1 2">
    <name type="scientific">Desulfamplus magnetovallimortis</name>
    <dbReference type="NCBI Taxonomy" id="1246637"/>
    <lineage>
        <taxon>Bacteria</taxon>
        <taxon>Pseudomonadati</taxon>
        <taxon>Thermodesulfobacteriota</taxon>
        <taxon>Desulfobacteria</taxon>
        <taxon>Desulfobacterales</taxon>
        <taxon>Desulfobacteraceae</taxon>
        <taxon>Desulfamplus</taxon>
    </lineage>
</organism>
<proteinExistence type="predicted"/>
<keyword evidence="2" id="KW-1185">Reference proteome</keyword>
<dbReference type="STRING" id="1246637.MTBBW1_2730005"/>
<dbReference type="AlphaFoldDB" id="A0A1W1HFI0"/>
<protein>
    <submittedName>
        <fullName evidence="1">Uncharacterized protein</fullName>
    </submittedName>
</protein>
<dbReference type="Proteomes" id="UP000191931">
    <property type="component" value="Unassembled WGS sequence"/>
</dbReference>
<dbReference type="EMBL" id="FWEV01000194">
    <property type="protein sequence ID" value="SLM31135.1"/>
    <property type="molecule type" value="Genomic_DNA"/>
</dbReference>
<reference evidence="1 2" key="1">
    <citation type="submission" date="2017-03" db="EMBL/GenBank/DDBJ databases">
        <authorList>
            <person name="Afonso C.L."/>
            <person name="Miller P.J."/>
            <person name="Scott M.A."/>
            <person name="Spackman E."/>
            <person name="Goraichik I."/>
            <person name="Dimitrov K.M."/>
            <person name="Suarez D.L."/>
            <person name="Swayne D.E."/>
        </authorList>
    </citation>
    <scope>NUCLEOTIDE SEQUENCE [LARGE SCALE GENOMIC DNA]</scope>
    <source>
        <strain evidence="1">PRJEB14757</strain>
    </source>
</reference>
<name>A0A1W1HFI0_9BACT</name>
<gene>
    <name evidence="1" type="ORF">MTBBW1_2730005</name>
</gene>
<sequence>MSLGKRLEALEQRIKRAEDIIDKVVIIIPVDSREPGQDIDKPVKVYSACRHEWFRLPDEPDDKFLDRARSGAKELLPAGGVPVLIAGY</sequence>
<evidence type="ECO:0000313" key="2">
    <source>
        <dbReference type="Proteomes" id="UP000191931"/>
    </source>
</evidence>